<feature type="region of interest" description="Disordered" evidence="5">
    <location>
        <begin position="75"/>
        <end position="131"/>
    </location>
</feature>
<protein>
    <recommendedName>
        <fullName evidence="4">Heat shock protein 15</fullName>
    </recommendedName>
</protein>
<reference evidence="7 8" key="1">
    <citation type="journal article" date="2018" name="Nat. Biotechnol.">
        <title>A standardized bacterial taxonomy based on genome phylogeny substantially revises the tree of life.</title>
        <authorList>
            <person name="Parks D.H."/>
            <person name="Chuvochina M."/>
            <person name="Waite D.W."/>
            <person name="Rinke C."/>
            <person name="Skarshewski A."/>
            <person name="Chaumeil P.A."/>
            <person name="Hugenholtz P."/>
        </authorList>
    </citation>
    <scope>NUCLEOTIDE SEQUENCE [LARGE SCALE GENOMIC DNA]</scope>
    <source>
        <strain evidence="7">UBA9158</strain>
    </source>
</reference>
<dbReference type="GO" id="GO:0003727">
    <property type="term" value="F:single-stranded RNA binding"/>
    <property type="evidence" value="ECO:0007669"/>
    <property type="project" value="InterPro"/>
</dbReference>
<evidence type="ECO:0000256" key="5">
    <source>
        <dbReference type="SAM" id="MobiDB-lite"/>
    </source>
</evidence>
<comment type="caution">
    <text evidence="7">The sequence shown here is derived from an EMBL/GenBank/DDBJ whole genome shotgun (WGS) entry which is preliminary data.</text>
</comment>
<dbReference type="GO" id="GO:0034605">
    <property type="term" value="P:cellular response to heat"/>
    <property type="evidence" value="ECO:0007669"/>
    <property type="project" value="InterPro"/>
</dbReference>
<evidence type="ECO:0000313" key="7">
    <source>
        <dbReference type="EMBL" id="HAN27028.1"/>
    </source>
</evidence>
<dbReference type="InterPro" id="IPR002942">
    <property type="entry name" value="S4_RNA-bd"/>
</dbReference>
<dbReference type="PROSITE" id="PS50889">
    <property type="entry name" value="S4"/>
    <property type="match status" value="1"/>
</dbReference>
<dbReference type="SMART" id="SM00363">
    <property type="entry name" value="S4"/>
    <property type="match status" value="1"/>
</dbReference>
<dbReference type="InterPro" id="IPR025708">
    <property type="entry name" value="HSP15"/>
</dbReference>
<feature type="domain" description="RNA-binding S4" evidence="6">
    <location>
        <begin position="6"/>
        <end position="69"/>
    </location>
</feature>
<evidence type="ECO:0000256" key="2">
    <source>
        <dbReference type="ARBA" id="ARBA00022884"/>
    </source>
</evidence>
<dbReference type="GO" id="GO:0003677">
    <property type="term" value="F:DNA binding"/>
    <property type="evidence" value="ECO:0007669"/>
    <property type="project" value="UniProtKB-KW"/>
</dbReference>
<dbReference type="STRING" id="1121937.GCA_000423125_03286"/>
<feature type="compositionally biased region" description="Basic and acidic residues" evidence="5">
    <location>
        <begin position="89"/>
        <end position="100"/>
    </location>
</feature>
<keyword evidence="2 4" id="KW-0694">RNA-binding</keyword>
<evidence type="ECO:0000256" key="3">
    <source>
        <dbReference type="ARBA" id="ARBA00023125"/>
    </source>
</evidence>
<dbReference type="GO" id="GO:0043023">
    <property type="term" value="F:ribosomal large subunit binding"/>
    <property type="evidence" value="ECO:0007669"/>
    <property type="project" value="InterPro"/>
</dbReference>
<organism evidence="7 8">
    <name type="scientific">Haliea salexigens</name>
    <dbReference type="NCBI Taxonomy" id="287487"/>
    <lineage>
        <taxon>Bacteria</taxon>
        <taxon>Pseudomonadati</taxon>
        <taxon>Pseudomonadota</taxon>
        <taxon>Gammaproteobacteria</taxon>
        <taxon>Cellvibrionales</taxon>
        <taxon>Halieaceae</taxon>
        <taxon>Haliea</taxon>
    </lineage>
</organism>
<dbReference type="PIRSF" id="PIRSF016821">
    <property type="entry name" value="HSP15"/>
    <property type="match status" value="1"/>
</dbReference>
<dbReference type="InterPro" id="IPR036986">
    <property type="entry name" value="S4_RNA-bd_sf"/>
</dbReference>
<accession>A0A3C1KKP9</accession>
<evidence type="ECO:0000256" key="1">
    <source>
        <dbReference type="ARBA" id="ARBA00008396"/>
    </source>
</evidence>
<keyword evidence="3 4" id="KW-0238">DNA-binding</keyword>
<dbReference type="AlphaFoldDB" id="A0A3C1KKP9"/>
<evidence type="ECO:0000259" key="6">
    <source>
        <dbReference type="SMART" id="SM00363"/>
    </source>
</evidence>
<dbReference type="Gene3D" id="3.10.290.10">
    <property type="entry name" value="RNA-binding S4 domain"/>
    <property type="match status" value="1"/>
</dbReference>
<evidence type="ECO:0000313" key="8">
    <source>
        <dbReference type="Proteomes" id="UP000259273"/>
    </source>
</evidence>
<feature type="compositionally biased region" description="Basic residues" evidence="5">
    <location>
        <begin position="111"/>
        <end position="122"/>
    </location>
</feature>
<dbReference type="EMBL" id="DMND01000069">
    <property type="protein sequence ID" value="HAN27028.1"/>
    <property type="molecule type" value="Genomic_DNA"/>
</dbReference>
<comment type="similarity">
    <text evidence="1 4">Belongs to the HSP15 family.</text>
</comment>
<sequence>MSEHKLRIDKWLWAARFFKTRSLAKAAIEGGKVQLDGQRIKVSKEIAVGERLLIRQGWDVREVIIEALSDQRRGAPEAQQLYTETDTSVARRENEAEARKAAGGMIERPLHRPTKKQRRQIHRFKELPGED</sequence>
<dbReference type="Pfam" id="PF01479">
    <property type="entry name" value="S4"/>
    <property type="match status" value="1"/>
</dbReference>
<evidence type="ECO:0000256" key="4">
    <source>
        <dbReference type="PIRNR" id="PIRNR016821"/>
    </source>
</evidence>
<dbReference type="SUPFAM" id="SSF55174">
    <property type="entry name" value="Alpha-L RNA-binding motif"/>
    <property type="match status" value="1"/>
</dbReference>
<proteinExistence type="inferred from homology"/>
<dbReference type="CDD" id="cd00165">
    <property type="entry name" value="S4"/>
    <property type="match status" value="1"/>
</dbReference>
<name>A0A3C1KKP9_9GAMM</name>
<dbReference type="Proteomes" id="UP000259273">
    <property type="component" value="Unassembled WGS sequence"/>
</dbReference>
<gene>
    <name evidence="7" type="ORF">DCP75_04790</name>
</gene>